<proteinExistence type="predicted"/>
<feature type="region of interest" description="Disordered" evidence="1">
    <location>
        <begin position="108"/>
        <end position="140"/>
    </location>
</feature>
<gene>
    <name evidence="2" type="ORF">ACOF00016_LOCUS3662</name>
</gene>
<sequence>MGCTLSIHVAEQDGDAAAAVLHHHGKKTKKEVSSSSSKAGGVDAETTIVLQAQVEALRKTVLDLETVVRALEHAAMTTSTSTTTTMTTKVVSSKNDVATTSPMVVIQDRQLPPGTPSCSATTIDSHENDNDNNNPHMPSVELRVPLPTTEIVAHLLRAAHAAERNALAYYVSLPQQQQQQRESGKKKDDDKTVPTKQITWWDEYQSFRGQYRRFLYGAKNNSANDDDNDETGGLYEILGLSHDDDDESKELTALQAIAESMDWRDNVQQALVQYQQIRLAQADRVEDNVLPRLEALQTAAAVDVQDVDGMEQQQQQQQVVEETLLGHVLGPLVMGDDATAAATPSSSSWESLVRYVARNLERGTGPNKSAIRPFQNAVKALAQSNEQAELWKSWITDTRRYGVLKEEKEQQQQKTDEANDSSQQPPSEKVMASSPEQPLDQAAVSSTAGVF</sequence>
<feature type="compositionally biased region" description="Basic and acidic residues" evidence="1">
    <location>
        <begin position="405"/>
        <end position="417"/>
    </location>
</feature>
<feature type="region of interest" description="Disordered" evidence="1">
    <location>
        <begin position="405"/>
        <end position="451"/>
    </location>
</feature>
<name>A0A7S3L0P5_9STRA</name>
<reference evidence="2" key="1">
    <citation type="submission" date="2021-01" db="EMBL/GenBank/DDBJ databases">
        <authorList>
            <person name="Corre E."/>
            <person name="Pelletier E."/>
            <person name="Niang G."/>
            <person name="Scheremetjew M."/>
            <person name="Finn R."/>
            <person name="Kale V."/>
            <person name="Holt S."/>
            <person name="Cochrane G."/>
            <person name="Meng A."/>
            <person name="Brown T."/>
            <person name="Cohen L."/>
        </authorList>
    </citation>
    <scope>NUCLEOTIDE SEQUENCE</scope>
    <source>
        <strain evidence="2">CCMP127</strain>
    </source>
</reference>
<feature type="compositionally biased region" description="Basic and acidic residues" evidence="1">
    <location>
        <begin position="182"/>
        <end position="193"/>
    </location>
</feature>
<dbReference type="EMBL" id="HBIM01004285">
    <property type="protein sequence ID" value="CAE0405664.1"/>
    <property type="molecule type" value="Transcribed_RNA"/>
</dbReference>
<feature type="region of interest" description="Disordered" evidence="1">
    <location>
        <begin position="174"/>
        <end position="193"/>
    </location>
</feature>
<organism evidence="2">
    <name type="scientific">Amphora coffeiformis</name>
    <dbReference type="NCBI Taxonomy" id="265554"/>
    <lineage>
        <taxon>Eukaryota</taxon>
        <taxon>Sar</taxon>
        <taxon>Stramenopiles</taxon>
        <taxon>Ochrophyta</taxon>
        <taxon>Bacillariophyta</taxon>
        <taxon>Bacillariophyceae</taxon>
        <taxon>Bacillariophycidae</taxon>
        <taxon>Thalassiophysales</taxon>
        <taxon>Catenulaceae</taxon>
        <taxon>Amphora</taxon>
    </lineage>
</organism>
<protein>
    <submittedName>
        <fullName evidence="2">Uncharacterized protein</fullName>
    </submittedName>
</protein>
<evidence type="ECO:0000256" key="1">
    <source>
        <dbReference type="SAM" id="MobiDB-lite"/>
    </source>
</evidence>
<dbReference type="AlphaFoldDB" id="A0A7S3L0P5"/>
<evidence type="ECO:0000313" key="2">
    <source>
        <dbReference type="EMBL" id="CAE0405664.1"/>
    </source>
</evidence>
<accession>A0A7S3L0P5</accession>